<dbReference type="RefSeq" id="WP_055183154.1">
    <property type="nucleotide sequence ID" value="NZ_CYYC01000034.1"/>
</dbReference>
<dbReference type="GO" id="GO:0016787">
    <property type="term" value="F:hydrolase activity"/>
    <property type="evidence" value="ECO:0007669"/>
    <property type="project" value="UniProtKB-KW"/>
</dbReference>
<proteinExistence type="predicted"/>
<evidence type="ECO:0000256" key="1">
    <source>
        <dbReference type="ARBA" id="ARBA00022741"/>
    </source>
</evidence>
<protein>
    <submittedName>
        <fullName evidence="5">Phage/plasmid primase, P4 family, C-terminal domain</fullName>
    </submittedName>
</protein>
<evidence type="ECO:0000313" key="5">
    <source>
        <dbReference type="EMBL" id="CUN13144.1"/>
    </source>
</evidence>
<dbReference type="Proteomes" id="UP000095390">
    <property type="component" value="Unassembled WGS sequence"/>
</dbReference>
<reference evidence="5 6" key="1">
    <citation type="submission" date="2015-09" db="EMBL/GenBank/DDBJ databases">
        <authorList>
            <consortium name="Pathogen Informatics"/>
        </authorList>
    </citation>
    <scope>NUCLEOTIDE SEQUENCE [LARGE SCALE GENOMIC DNA]</scope>
    <source>
        <strain evidence="5 6">2789STDY5834966</strain>
    </source>
</reference>
<keyword evidence="2" id="KW-0378">Hydrolase</keyword>
<organism evidence="5 6">
    <name type="scientific">Anaerobutyricum hallii</name>
    <dbReference type="NCBI Taxonomy" id="39488"/>
    <lineage>
        <taxon>Bacteria</taxon>
        <taxon>Bacillati</taxon>
        <taxon>Bacillota</taxon>
        <taxon>Clostridia</taxon>
        <taxon>Lachnospirales</taxon>
        <taxon>Lachnospiraceae</taxon>
        <taxon>Anaerobutyricum</taxon>
    </lineage>
</organism>
<dbReference type="OrthoDB" id="9763644at2"/>
<dbReference type="PANTHER" id="PTHR35372">
    <property type="entry name" value="ATP BINDING PROTEIN-RELATED"/>
    <property type="match status" value="1"/>
</dbReference>
<evidence type="ECO:0000256" key="3">
    <source>
        <dbReference type="ARBA" id="ARBA00022840"/>
    </source>
</evidence>
<dbReference type="PROSITE" id="PS51206">
    <property type="entry name" value="SF3_HELICASE_1"/>
    <property type="match status" value="1"/>
</dbReference>
<dbReference type="Pfam" id="PF19263">
    <property type="entry name" value="DUF5906"/>
    <property type="match status" value="1"/>
</dbReference>
<dbReference type="AlphaFoldDB" id="A0A173UE89"/>
<keyword evidence="3" id="KW-0067">ATP-binding</keyword>
<name>A0A173UE89_9FIRM</name>
<dbReference type="InterPro" id="IPR045455">
    <property type="entry name" value="NrS-1_pol-like_helicase"/>
</dbReference>
<sequence>MKKIENGCQDKLDWFDGKHINEILFCQEFLKTHPMRCIGGTLFTVDGPVESEELVKRQIIDMVQSCVTTNLSKRASSLLESLKIQAYSEPLPVELDRIHCANGIYFLDGHFEPKKVFCNNRLSVSYNPDAPKPLRWLQFLSELLEEDDILTLQEYLGYCLIPSTKGQKMLMLIGRGGEGKSRIGLILNAMFHSAMNVGNIQKVETNRFARADLEHRLLMVDDDMDMSALPRTNYIKSIVTAEAKMDLERKGIQSYQGQLYVRFLCFGNGSLTSLYDHSDGFYRRQLILTTKERPADRKDAPFLVEKMLDELEGIFLWCLEGLHRLIANDYSFTVSNRSAENVELIRRSNNNILDFLQSEGYIRFKADAESSSKAIYESYKMWCEDNALHALAANRLSSELAQNEKKYNVEATNNIYLAGGKRVRGFIGIEVLVRPLF</sequence>
<dbReference type="GO" id="GO:0005524">
    <property type="term" value="F:ATP binding"/>
    <property type="evidence" value="ECO:0007669"/>
    <property type="project" value="UniProtKB-KW"/>
</dbReference>
<dbReference type="InterPro" id="IPR014015">
    <property type="entry name" value="Helicase_SF3_DNA-vir"/>
</dbReference>
<feature type="domain" description="SF3 helicase" evidence="4">
    <location>
        <begin position="147"/>
        <end position="303"/>
    </location>
</feature>
<accession>A0A173UE89</accession>
<evidence type="ECO:0000259" key="4">
    <source>
        <dbReference type="PROSITE" id="PS51206"/>
    </source>
</evidence>
<evidence type="ECO:0000256" key="2">
    <source>
        <dbReference type="ARBA" id="ARBA00022801"/>
    </source>
</evidence>
<dbReference type="EMBL" id="CYYC01000034">
    <property type="protein sequence ID" value="CUN13144.1"/>
    <property type="molecule type" value="Genomic_DNA"/>
</dbReference>
<dbReference type="Gene3D" id="3.40.50.300">
    <property type="entry name" value="P-loop containing nucleotide triphosphate hydrolases"/>
    <property type="match status" value="1"/>
</dbReference>
<dbReference type="InterPro" id="IPR027417">
    <property type="entry name" value="P-loop_NTPase"/>
</dbReference>
<evidence type="ECO:0000313" key="6">
    <source>
        <dbReference type="Proteomes" id="UP000095390"/>
    </source>
</evidence>
<dbReference type="PANTHER" id="PTHR35372:SF2">
    <property type="entry name" value="SF3 HELICASE DOMAIN-CONTAINING PROTEIN"/>
    <property type="match status" value="1"/>
</dbReference>
<keyword evidence="1" id="KW-0547">Nucleotide-binding</keyword>
<gene>
    <name evidence="5" type="ORF">ERS852578_02379</name>
</gene>
<dbReference type="InterPro" id="IPR051620">
    <property type="entry name" value="ORF904-like_C"/>
</dbReference>